<dbReference type="InterPro" id="IPR036244">
    <property type="entry name" value="TipA-like_antibiotic-bd"/>
</dbReference>
<dbReference type="RefSeq" id="WP_077177114.1">
    <property type="nucleotide sequence ID" value="NZ_BDJK01000006.1"/>
</dbReference>
<evidence type="ECO:0000313" key="3">
    <source>
        <dbReference type="Proteomes" id="UP000187485"/>
    </source>
</evidence>
<evidence type="ECO:0000313" key="2">
    <source>
        <dbReference type="EMBL" id="GAV21848.1"/>
    </source>
</evidence>
<dbReference type="EMBL" id="BDJK01000006">
    <property type="protein sequence ID" value="GAV21848.1"/>
    <property type="molecule type" value="Genomic_DNA"/>
</dbReference>
<comment type="caution">
    <text evidence="2">The sequence shown here is derived from an EMBL/GenBank/DDBJ whole genome shotgun (WGS) entry which is preliminary data.</text>
</comment>
<protein>
    <submittedName>
        <fullName evidence="2">MerR family transcriptional regulator</fullName>
    </submittedName>
</protein>
<proteinExistence type="predicted"/>
<gene>
    <name evidence="2" type="ORF">cpu_03580</name>
</gene>
<reference evidence="3" key="1">
    <citation type="submission" date="2016-12" db="EMBL/GenBank/DDBJ databases">
        <title>Draft Genome Sequences od Carboxydothermus pertinax and islandicus, Hydrogenogenic Carboxydotrophic Bacteria.</title>
        <authorList>
            <person name="Fukuyama Y."/>
            <person name="Ohmae K."/>
            <person name="Yoneda Y."/>
            <person name="Yoshida T."/>
            <person name="Sako Y."/>
        </authorList>
    </citation>
    <scope>NUCLEOTIDE SEQUENCE [LARGE SCALE GENOMIC DNA]</scope>
    <source>
        <strain evidence="3">Ug1</strain>
    </source>
</reference>
<feature type="domain" description="TipAS antibiotic-recognition" evidence="1">
    <location>
        <begin position="49"/>
        <end position="163"/>
    </location>
</feature>
<dbReference type="Gene3D" id="1.10.490.50">
    <property type="entry name" value="Antibiotic binding domain of TipA-like multidrug resistance regulators"/>
    <property type="match status" value="1"/>
</dbReference>
<dbReference type="InterPro" id="IPR012925">
    <property type="entry name" value="TipAS_dom"/>
</dbReference>
<sequence length="168" mass="19801">MKRIFEWLGIRMEKRPMRIAAKEGRITMSDWEKFEGFKKELLEENERKYGKEIREKYGEEAVARSYEKFKNMTPEQYEELTKLGNDILENLKEALLTGDPAGELAQKTAALHHRWLTFFWDSYSKEAHAGLADMYVADERFKAYYDKVAPGAAEFMRDAIYVYTGMKK</sequence>
<dbReference type="Pfam" id="PF07739">
    <property type="entry name" value="TipAS"/>
    <property type="match status" value="1"/>
</dbReference>
<name>A0A1L8CSF1_9THEO</name>
<dbReference type="AlphaFoldDB" id="A0A1L8CSF1"/>
<dbReference type="OrthoDB" id="9814833at2"/>
<evidence type="ECO:0000259" key="1">
    <source>
        <dbReference type="Pfam" id="PF07739"/>
    </source>
</evidence>
<dbReference type="Proteomes" id="UP000187485">
    <property type="component" value="Unassembled WGS sequence"/>
</dbReference>
<dbReference type="SUPFAM" id="SSF89082">
    <property type="entry name" value="Antibiotic binding domain of TipA-like multidrug resistance regulators"/>
    <property type="match status" value="1"/>
</dbReference>
<keyword evidence="3" id="KW-1185">Reference proteome</keyword>
<dbReference type="STRING" id="870242.cpu_03580"/>
<organism evidence="2 3">
    <name type="scientific">Carboxydothermus pertinax</name>
    <dbReference type="NCBI Taxonomy" id="870242"/>
    <lineage>
        <taxon>Bacteria</taxon>
        <taxon>Bacillati</taxon>
        <taxon>Bacillota</taxon>
        <taxon>Clostridia</taxon>
        <taxon>Thermoanaerobacterales</taxon>
        <taxon>Thermoanaerobacteraceae</taxon>
        <taxon>Carboxydothermus</taxon>
    </lineage>
</organism>
<accession>A0A1L8CSF1</accession>